<proteinExistence type="predicted"/>
<evidence type="ECO:0000256" key="2">
    <source>
        <dbReference type="ARBA" id="ARBA00022777"/>
    </source>
</evidence>
<evidence type="ECO:0000313" key="6">
    <source>
        <dbReference type="Proteomes" id="UP001320609"/>
    </source>
</evidence>
<keyword evidence="6" id="KW-1185">Reference proteome</keyword>
<keyword evidence="2" id="KW-0808">Transferase</keyword>
<dbReference type="InterPro" id="IPR001564">
    <property type="entry name" value="Nucleoside_diP_kinase"/>
</dbReference>
<keyword evidence="2" id="KW-0418">Kinase</keyword>
<evidence type="ECO:0000259" key="4">
    <source>
        <dbReference type="Pfam" id="PF00334"/>
    </source>
</evidence>
<accession>A0ABS9SCI5</accession>
<reference evidence="5 6" key="1">
    <citation type="submission" date="2022-03" db="EMBL/GenBank/DDBJ databases">
        <title>Genomic signatures underlying metal tolerance in selected Arctic bacterial isolates.</title>
        <authorList>
            <person name="Thomas F.A."/>
            <person name="Venkatachalam S."/>
            <person name="Krishnan K.P."/>
        </authorList>
    </citation>
    <scope>NUCLEOTIDE SEQUENCE [LARGE SCALE GENOMIC DNA]</scope>
    <source>
        <strain evidence="5 6">HM116</strain>
    </source>
</reference>
<dbReference type="RefSeq" id="WP_240720295.1">
    <property type="nucleotide sequence ID" value="NZ_JAKVTW010000025.1"/>
</dbReference>
<organism evidence="5 6">
    <name type="scientific">Vreelandella neptunia</name>
    <dbReference type="NCBI Taxonomy" id="115551"/>
    <lineage>
        <taxon>Bacteria</taxon>
        <taxon>Pseudomonadati</taxon>
        <taxon>Pseudomonadota</taxon>
        <taxon>Gammaproteobacteria</taxon>
        <taxon>Oceanospirillales</taxon>
        <taxon>Halomonadaceae</taxon>
        <taxon>Vreelandella</taxon>
    </lineage>
</organism>
<dbReference type="EMBL" id="JAKVTW010000025">
    <property type="protein sequence ID" value="MCH4813836.1"/>
    <property type="molecule type" value="Genomic_DNA"/>
</dbReference>
<feature type="domain" description="Nucleoside diphosphate kinase-like" evidence="4">
    <location>
        <begin position="61"/>
        <end position="198"/>
    </location>
</feature>
<dbReference type="InterPro" id="IPR034907">
    <property type="entry name" value="NDK-like_dom"/>
</dbReference>
<dbReference type="InterPro" id="IPR036850">
    <property type="entry name" value="NDK-like_dom_sf"/>
</dbReference>
<dbReference type="Pfam" id="PF00334">
    <property type="entry name" value="NDK"/>
    <property type="match status" value="1"/>
</dbReference>
<gene>
    <name evidence="5" type="ORF">MLE19_21160</name>
</gene>
<evidence type="ECO:0000313" key="5">
    <source>
        <dbReference type="EMBL" id="MCH4813836.1"/>
    </source>
</evidence>
<dbReference type="SUPFAM" id="SSF54919">
    <property type="entry name" value="Nucleoside diphosphate kinase, NDK"/>
    <property type="match status" value="1"/>
</dbReference>
<sequence>MNRSSINVREEARYLSTTPPWVLLTKQSRKAELYSGEFVADNIWQSLMNSGIRGEDFYRYTFLIIKPEGLARRLTVKIINYLNRLGMSVVHAMPAPIGRNAGHHIWRFQWNAATYDRVALTTFGNSLAPSLLLLLKDTMSSTIPASVRMWAQKGSAHESRRRPDQLRSEIGMHNRMLGFVHTPDEPADIIRELGILYDDIQQETIVDRLISHERSDSAQAEALRIEKNCLCHSVSPEEVIERLVLSRPYFAKLWEKRSIKTWSLHELSQSFGLRQHKCDDWDFLTVAAELIEHDRPGVKPILDAKAVDEVKVLWEGAE</sequence>
<dbReference type="PRINTS" id="PR01243">
    <property type="entry name" value="NUCDPKINASE"/>
</dbReference>
<keyword evidence="1" id="KW-0597">Phosphoprotein</keyword>
<keyword evidence="3" id="KW-0546">Nucleotide metabolism</keyword>
<evidence type="ECO:0000256" key="3">
    <source>
        <dbReference type="ARBA" id="ARBA00023080"/>
    </source>
</evidence>
<dbReference type="Gene3D" id="3.30.70.141">
    <property type="entry name" value="Nucleoside diphosphate kinase-like domain"/>
    <property type="match status" value="1"/>
</dbReference>
<name>A0ABS9SCI5_9GAMM</name>
<comment type="caution">
    <text evidence="5">The sequence shown here is derived from an EMBL/GenBank/DDBJ whole genome shotgun (WGS) entry which is preliminary data.</text>
</comment>
<protein>
    <recommendedName>
        <fullName evidence="4">Nucleoside diphosphate kinase-like domain-containing protein</fullName>
    </recommendedName>
</protein>
<evidence type="ECO:0000256" key="1">
    <source>
        <dbReference type="ARBA" id="ARBA00022553"/>
    </source>
</evidence>
<dbReference type="Proteomes" id="UP001320609">
    <property type="component" value="Unassembled WGS sequence"/>
</dbReference>